<dbReference type="OrthoDB" id="5343483at2759"/>
<proteinExistence type="predicted"/>
<dbReference type="Proteomes" id="UP000258309">
    <property type="component" value="Unassembled WGS sequence"/>
</dbReference>
<comment type="caution">
    <text evidence="1">The sequence shown here is derived from an EMBL/GenBank/DDBJ whole genome shotgun (WGS) entry which is preliminary data.</text>
</comment>
<evidence type="ECO:0000313" key="1">
    <source>
        <dbReference type="EMBL" id="RFU27631.1"/>
    </source>
</evidence>
<sequence length="299" mass="33871">MEDPPSSPSPQPSSSLAALSIYQVARLYCRERLIVNPLQWTSRHVELLQCFFEEPSLAKQPNFVDGHIGKQDGSHFVKEFGSPSTKARRQQGIRGILAGSECPFTARDDLSFHFGEHYFKTLPCIVFFLRPNPNEQERRRIPPVVAYIDRKHINDLRASSLPSYRRRSKPTSALFNLQLKNITPPNPLLDPYIVALLIAIAYEQRYALQLSGEDNSSTFVSQVLLSDSDDKKCMHLFVADISSSFLAKLDFPTCPPLDPVPPSVSIRHTMVPYRPRTTFRKRILSLLLPAPNIQETGLR</sequence>
<keyword evidence="2" id="KW-1185">Reference proteome</keyword>
<feature type="non-terminal residue" evidence="1">
    <location>
        <position position="1"/>
    </location>
</feature>
<gene>
    <name evidence="1" type="ORF">B7463_g8717</name>
</gene>
<dbReference type="OMA" id="SWRRERC"/>
<organism evidence="1 2">
    <name type="scientific">Scytalidium lignicola</name>
    <name type="common">Hyphomycete</name>
    <dbReference type="NCBI Taxonomy" id="5539"/>
    <lineage>
        <taxon>Eukaryota</taxon>
        <taxon>Fungi</taxon>
        <taxon>Dikarya</taxon>
        <taxon>Ascomycota</taxon>
        <taxon>Pezizomycotina</taxon>
        <taxon>Leotiomycetes</taxon>
        <taxon>Leotiomycetes incertae sedis</taxon>
        <taxon>Scytalidium</taxon>
    </lineage>
</organism>
<reference evidence="1 2" key="1">
    <citation type="submission" date="2018-05" db="EMBL/GenBank/DDBJ databases">
        <title>Draft genome sequence of Scytalidium lignicola DSM 105466, a ubiquitous saprotrophic fungus.</title>
        <authorList>
            <person name="Buettner E."/>
            <person name="Gebauer A.M."/>
            <person name="Hofrichter M."/>
            <person name="Liers C."/>
            <person name="Kellner H."/>
        </authorList>
    </citation>
    <scope>NUCLEOTIDE SEQUENCE [LARGE SCALE GENOMIC DNA]</scope>
    <source>
        <strain evidence="1 2">DSM 105466</strain>
    </source>
</reference>
<name>A0A3E2H2V2_SCYLI</name>
<accession>A0A3E2H2V2</accession>
<protein>
    <submittedName>
        <fullName evidence="1">Uncharacterized protein</fullName>
    </submittedName>
</protein>
<feature type="non-terminal residue" evidence="1">
    <location>
        <position position="299"/>
    </location>
</feature>
<dbReference type="EMBL" id="NCSJ02000197">
    <property type="protein sequence ID" value="RFU27631.1"/>
    <property type="molecule type" value="Genomic_DNA"/>
</dbReference>
<dbReference type="AlphaFoldDB" id="A0A3E2H2V2"/>
<evidence type="ECO:0000313" key="2">
    <source>
        <dbReference type="Proteomes" id="UP000258309"/>
    </source>
</evidence>